<sequence>MSARRKLGFILFLGFLLLATAILVWKADWNGIEQHAIAFVRGTHATAPYRYVRSISTGNRAVAAIAVDAERRRLITVNHERLEIFDIDSGQRLRAFDDAGGVKFDFPTGIALDPANRRIWVADSGHSRIAILDAETLRQVASLGNVDQRGADDSHFSGVGQLAIDCRRGRMVVSDTGNNRVQIFDTRTLAHLGTIGVADQSGRDNHHFAYPHGVAIDEASGRYFIVDLYNSRVQVFDGDTLAYLATIGTTGQPGRDNTHFSEEVEDVAVDAANGNLLVTELGNLRIQVFDLATLTYKGTIVVGLGLPYAVAINGDDVYISGWKFYDSTTTHIYVFNQAVNK</sequence>
<dbReference type="Pfam" id="PF01436">
    <property type="entry name" value="NHL"/>
    <property type="match status" value="2"/>
</dbReference>
<proteinExistence type="predicted"/>
<keyword evidence="4" id="KW-1185">Reference proteome</keyword>
<dbReference type="CDD" id="cd05819">
    <property type="entry name" value="NHL"/>
    <property type="match status" value="1"/>
</dbReference>
<dbReference type="Proteomes" id="UP000182983">
    <property type="component" value="Unassembled WGS sequence"/>
</dbReference>
<dbReference type="PROSITE" id="PS51125">
    <property type="entry name" value="NHL"/>
    <property type="match status" value="3"/>
</dbReference>
<dbReference type="AlphaFoldDB" id="A0A1H6I505"/>
<dbReference type="InterPro" id="IPR001258">
    <property type="entry name" value="NHL_repeat"/>
</dbReference>
<name>A0A1H6I505_MAGFU</name>
<reference evidence="4" key="1">
    <citation type="submission" date="2016-10" db="EMBL/GenBank/DDBJ databases">
        <authorList>
            <person name="Varghese N."/>
            <person name="Submissions S."/>
        </authorList>
    </citation>
    <scope>NUCLEOTIDE SEQUENCE [LARGE SCALE GENOMIC DNA]</scope>
    <source>
        <strain evidence="4">DSM 13234</strain>
    </source>
</reference>
<protein>
    <submittedName>
        <fullName evidence="3">NHL repeat-containing protein</fullName>
    </submittedName>
</protein>
<dbReference type="GO" id="GO:0008270">
    <property type="term" value="F:zinc ion binding"/>
    <property type="evidence" value="ECO:0007669"/>
    <property type="project" value="UniProtKB-KW"/>
</dbReference>
<feature type="repeat" description="NHL" evidence="2">
    <location>
        <begin position="100"/>
        <end position="135"/>
    </location>
</feature>
<dbReference type="PANTHER" id="PTHR24104">
    <property type="entry name" value="E3 UBIQUITIN-PROTEIN LIGASE NHLRC1-RELATED"/>
    <property type="match status" value="1"/>
</dbReference>
<keyword evidence="1" id="KW-0677">Repeat</keyword>
<gene>
    <name evidence="3" type="ORF">SAMN04244559_02294</name>
</gene>
<accession>A0A1H6I505</accession>
<feature type="repeat" description="NHL" evidence="2">
    <location>
        <begin position="195"/>
        <end position="239"/>
    </location>
</feature>
<dbReference type="InterPro" id="IPR011042">
    <property type="entry name" value="6-blade_b-propeller_TolB-like"/>
</dbReference>
<evidence type="ECO:0000256" key="2">
    <source>
        <dbReference type="PROSITE-ProRule" id="PRU00504"/>
    </source>
</evidence>
<evidence type="ECO:0000256" key="1">
    <source>
        <dbReference type="ARBA" id="ARBA00022737"/>
    </source>
</evidence>
<dbReference type="PANTHER" id="PTHR24104:SF25">
    <property type="entry name" value="PROTEIN LIN-41"/>
    <property type="match status" value="1"/>
</dbReference>
<organism evidence="3 4">
    <name type="scientific">Magnetospirillum fulvum</name>
    <name type="common">Rhodospirillum fulvum</name>
    <dbReference type="NCBI Taxonomy" id="1082"/>
    <lineage>
        <taxon>Bacteria</taxon>
        <taxon>Pseudomonadati</taxon>
        <taxon>Pseudomonadota</taxon>
        <taxon>Alphaproteobacteria</taxon>
        <taxon>Rhodospirillales</taxon>
        <taxon>Rhodospirillaceae</taxon>
        <taxon>Magnetospirillum</taxon>
    </lineage>
</organism>
<feature type="repeat" description="NHL" evidence="2">
    <location>
        <begin position="143"/>
        <end position="187"/>
    </location>
</feature>
<dbReference type="OrthoDB" id="916694at2"/>
<evidence type="ECO:0000313" key="4">
    <source>
        <dbReference type="Proteomes" id="UP000182983"/>
    </source>
</evidence>
<dbReference type="RefSeq" id="WP_074768659.1">
    <property type="nucleotide sequence ID" value="NZ_FNWO01000009.1"/>
</dbReference>
<dbReference type="InterPro" id="IPR050952">
    <property type="entry name" value="TRIM-NHL_E3_ligases"/>
</dbReference>
<dbReference type="SUPFAM" id="SSF101898">
    <property type="entry name" value="NHL repeat"/>
    <property type="match status" value="1"/>
</dbReference>
<dbReference type="EMBL" id="FNWO01000009">
    <property type="protein sequence ID" value="SEH43546.1"/>
    <property type="molecule type" value="Genomic_DNA"/>
</dbReference>
<dbReference type="Gene3D" id="2.120.10.30">
    <property type="entry name" value="TolB, C-terminal domain"/>
    <property type="match status" value="2"/>
</dbReference>
<evidence type="ECO:0000313" key="3">
    <source>
        <dbReference type="EMBL" id="SEH43546.1"/>
    </source>
</evidence>